<feature type="compositionally biased region" description="Basic and acidic residues" evidence="2">
    <location>
        <begin position="793"/>
        <end position="808"/>
    </location>
</feature>
<dbReference type="RefSeq" id="XP_067178404.1">
    <property type="nucleotide sequence ID" value="XM_067322541.1"/>
</dbReference>
<dbReference type="AlphaFoldDB" id="A0A836GMB1"/>
<feature type="coiled-coil region" evidence="1">
    <location>
        <begin position="169"/>
        <end position="266"/>
    </location>
</feature>
<dbReference type="GO" id="GO:0005856">
    <property type="term" value="C:cytoskeleton"/>
    <property type="evidence" value="ECO:0007669"/>
    <property type="project" value="TreeGrafter"/>
</dbReference>
<feature type="region of interest" description="Disordered" evidence="2">
    <location>
        <begin position="779"/>
        <end position="815"/>
    </location>
</feature>
<feature type="coiled-coil region" evidence="1">
    <location>
        <begin position="669"/>
        <end position="738"/>
    </location>
</feature>
<organism evidence="3 4">
    <name type="scientific">Leishmania martiniquensis</name>
    <dbReference type="NCBI Taxonomy" id="1580590"/>
    <lineage>
        <taxon>Eukaryota</taxon>
        <taxon>Discoba</taxon>
        <taxon>Euglenozoa</taxon>
        <taxon>Kinetoplastea</taxon>
        <taxon>Metakinetoplastina</taxon>
        <taxon>Trypanosomatida</taxon>
        <taxon>Trypanosomatidae</taxon>
        <taxon>Leishmaniinae</taxon>
        <taxon>Leishmania</taxon>
    </lineage>
</organism>
<evidence type="ECO:0000256" key="1">
    <source>
        <dbReference type="SAM" id="Coils"/>
    </source>
</evidence>
<proteinExistence type="predicted"/>
<keyword evidence="1" id="KW-0175">Coiled coil</keyword>
<dbReference type="PANTHER" id="PTHR47357:SF1">
    <property type="entry name" value="SPINDLE POLE BODY COMPONENT 110"/>
    <property type="match status" value="1"/>
</dbReference>
<dbReference type="OrthoDB" id="273818at2759"/>
<evidence type="ECO:0008006" key="5">
    <source>
        <dbReference type="Google" id="ProtNLM"/>
    </source>
</evidence>
<dbReference type="EMBL" id="JAFEUZ010000024">
    <property type="protein sequence ID" value="KAG5477766.1"/>
    <property type="molecule type" value="Genomic_DNA"/>
</dbReference>
<dbReference type="PANTHER" id="PTHR47357">
    <property type="entry name" value="COP1-INTERACTIVE PROTEIN 1"/>
    <property type="match status" value="1"/>
</dbReference>
<evidence type="ECO:0000313" key="3">
    <source>
        <dbReference type="EMBL" id="KAG5477766.1"/>
    </source>
</evidence>
<feature type="coiled-coil region" evidence="1">
    <location>
        <begin position="294"/>
        <end position="328"/>
    </location>
</feature>
<dbReference type="GO" id="GO:0005200">
    <property type="term" value="F:structural constituent of cytoskeleton"/>
    <property type="evidence" value="ECO:0007669"/>
    <property type="project" value="TreeGrafter"/>
</dbReference>
<dbReference type="Proteomes" id="UP000673552">
    <property type="component" value="Unassembled WGS sequence"/>
</dbReference>
<feature type="compositionally biased region" description="Low complexity" evidence="2">
    <location>
        <begin position="904"/>
        <end position="916"/>
    </location>
</feature>
<feature type="region of interest" description="Disordered" evidence="2">
    <location>
        <begin position="617"/>
        <end position="662"/>
    </location>
</feature>
<evidence type="ECO:0000313" key="4">
    <source>
        <dbReference type="Proteomes" id="UP000673552"/>
    </source>
</evidence>
<sequence length="976" mass="108175">MDVYRQLHRRRFTSVSEELCFLRKDFVASRKTLALLHEDNTRLERELMARVAEIGELRKALEDAQREAEQQAPGQRVRACSSGCVRTDLYGCTQCKVCGTTSLLVDASDEVPARGDAESAAVTKAPSWVSAQRTGLSLYAASGQRKVGAASIRGASAPGVDDADPQQLIRDLRANLARRDTALNEAQMEVGQLHHVRQTLETDLRRLQDDLLEAKKQRDALQAQRTAQEELHAAAAAQVVSLEAQVQQLKDEKDNMQRRLTTAELLYEHAGPLGDGGVLASASGDGGARAHMQEEALREQLQLYRSKWQAAEDEMEHLHERISQLQRQLISSGADDGATAGLLKPVAKELSDPVQALVQEAKYVADVVALRRQHQEQLQLQMEEVQRLQRRLDRAQENASFHEDQLRQQRQEDARQHHREVQELQTQLRTAQGELVKAQEDREHLARQLRRSTEQQTTVEVLRSQVDQLKQRLGEVGAELAQVRGREKELSLQAQRERLARAKAEHDVEAAQELLEREKAEAQYLREELILAREQLGMHEATERSVPGAAPARPSLPGTCAPGATEAGAQPRQCSARITRSTVDAEGDAATLSSELKGYVGLMRVNTALQRRIEELEARAQPRDGGSCSRCGGKNADQQETRQAPFTVAGSAERSLPKVSPEDASSPLVLELQQQVAHLQTQLTEALQRQHVLMEGYAEREEERLRLIKDNQTLADGVELLEKQLRKYRAKCARKAIESCAGGYRAEAPAPVANVEGRMKVDVEEEPLRECRQCRVTPPRESRARSRLQTARAQDRDAVAWRNPDGKQRQPQLQQVSDDKAAKQAQCPACGSCRGNDDHPRTTACTTCPASAASLAVVCGAGATGATDRPDVVRHRSPPHTVEWLARDDLVPTLCLQPRWFPSTSVPSSPLSSAQPSRRETHGDDIAPPAEPQRRHASAGQRHERAYPPPLRPCLRVHGSILPPVYCPSLVAHSSS</sequence>
<keyword evidence="4" id="KW-1185">Reference proteome</keyword>
<gene>
    <name evidence="3" type="ORF">LSCM1_05064</name>
</gene>
<reference evidence="4" key="2">
    <citation type="journal article" date="2021" name="Sci. Data">
        <title>Chromosome-scale genome sequencing, assembly and annotation of six genomes from subfamily Leishmaniinae.</title>
        <authorList>
            <person name="Almutairi H."/>
            <person name="Urbaniak M.D."/>
            <person name="Bates M.D."/>
            <person name="Jariyapan N."/>
            <person name="Kwakye-Nuako G."/>
            <person name="Thomaz Soccol V."/>
            <person name="Al-Salem W.S."/>
            <person name="Dillon R.J."/>
            <person name="Bates P.A."/>
            <person name="Gatherer D."/>
        </authorList>
    </citation>
    <scope>NUCLEOTIDE SEQUENCE [LARGE SCALE GENOMIC DNA]</scope>
</reference>
<feature type="region of interest" description="Disordered" evidence="2">
    <location>
        <begin position="904"/>
        <end position="953"/>
    </location>
</feature>
<feature type="region of interest" description="Disordered" evidence="2">
    <location>
        <begin position="396"/>
        <end position="420"/>
    </location>
</feature>
<name>A0A836GMB1_9TRYP</name>
<protein>
    <recommendedName>
        <fullName evidence="5">Actin-interacting protein-like protein</fullName>
    </recommendedName>
</protein>
<dbReference type="GeneID" id="92515053"/>
<comment type="caution">
    <text evidence="3">The sequence shown here is derived from an EMBL/GenBank/DDBJ whole genome shotgun (WGS) entry which is preliminary data.</text>
</comment>
<accession>A0A836GMB1</accession>
<dbReference type="KEGG" id="lmat:92515053"/>
<evidence type="ECO:0000256" key="2">
    <source>
        <dbReference type="SAM" id="MobiDB-lite"/>
    </source>
</evidence>
<reference evidence="4" key="1">
    <citation type="journal article" date="2021" name="Microbiol. Resour. Announc.">
        <title>LGAAP: Leishmaniinae Genome Assembly and Annotation Pipeline.</title>
        <authorList>
            <person name="Almutairi H."/>
            <person name="Urbaniak M.D."/>
            <person name="Bates M.D."/>
            <person name="Jariyapan N."/>
            <person name="Kwakye-Nuako G."/>
            <person name="Thomaz-Soccol V."/>
            <person name="Al-Salem W.S."/>
            <person name="Dillon R.J."/>
            <person name="Bates P.A."/>
            <person name="Gatherer D."/>
        </authorList>
    </citation>
    <scope>NUCLEOTIDE SEQUENCE [LARGE SCALE GENOMIC DNA]</scope>
</reference>